<reference evidence="1 2" key="1">
    <citation type="submission" date="2020-04" db="EMBL/GenBank/DDBJ databases">
        <title>Paeniglutamicibacter sp. ANT13_2, a novel actinomycete isolated from sediment in Antarctica.</title>
        <authorList>
            <person name="Sakdapetsiri C."/>
            <person name="Pinyakong O."/>
        </authorList>
    </citation>
    <scope>NUCLEOTIDE SEQUENCE [LARGE SCALE GENOMIC DNA]</scope>
    <source>
        <strain evidence="1 2">ANT13_2</strain>
    </source>
</reference>
<dbReference type="Gene3D" id="2.70.98.10">
    <property type="match status" value="1"/>
</dbReference>
<gene>
    <name evidence="1" type="ORF">HED64_07915</name>
</gene>
<proteinExistence type="predicted"/>
<dbReference type="Pfam" id="PF01263">
    <property type="entry name" value="Aldose_epim"/>
    <property type="match status" value="1"/>
</dbReference>
<protein>
    <submittedName>
        <fullName evidence="1">Aldose 1-epimerase family protein</fullName>
    </submittedName>
</protein>
<keyword evidence="2" id="KW-1185">Reference proteome</keyword>
<dbReference type="PANTHER" id="PTHR10091:SF0">
    <property type="entry name" value="GALACTOSE MUTAROTASE"/>
    <property type="match status" value="1"/>
</dbReference>
<dbReference type="EMBL" id="JAAWVT010000003">
    <property type="protein sequence ID" value="NKG20630.1"/>
    <property type="molecule type" value="Genomic_DNA"/>
</dbReference>
<dbReference type="InterPro" id="IPR037480">
    <property type="entry name" value="YihR-like"/>
</dbReference>
<dbReference type="Proteomes" id="UP000746595">
    <property type="component" value="Unassembled WGS sequence"/>
</dbReference>
<name>A0ABX1G4Y8_9MICC</name>
<comment type="caution">
    <text evidence="1">The sequence shown here is derived from an EMBL/GenBank/DDBJ whole genome shotgun (WGS) entry which is preliminary data.</text>
</comment>
<dbReference type="InterPro" id="IPR014718">
    <property type="entry name" value="GH-type_carb-bd"/>
</dbReference>
<dbReference type="SUPFAM" id="SSF74650">
    <property type="entry name" value="Galactose mutarotase-like"/>
    <property type="match status" value="1"/>
</dbReference>
<evidence type="ECO:0000313" key="1">
    <source>
        <dbReference type="EMBL" id="NKG20630.1"/>
    </source>
</evidence>
<dbReference type="InterPro" id="IPR011013">
    <property type="entry name" value="Gal_mutarotase_sf_dom"/>
</dbReference>
<dbReference type="PANTHER" id="PTHR10091">
    <property type="entry name" value="ALDOSE-1-EPIMERASE"/>
    <property type="match status" value="1"/>
</dbReference>
<dbReference type="InterPro" id="IPR008183">
    <property type="entry name" value="Aldose_1/G6P_1-epimerase"/>
</dbReference>
<organism evidence="1 2">
    <name type="scientific">Paeniglutamicibacter terrestris</name>
    <dbReference type="NCBI Taxonomy" id="2723403"/>
    <lineage>
        <taxon>Bacteria</taxon>
        <taxon>Bacillati</taxon>
        <taxon>Actinomycetota</taxon>
        <taxon>Actinomycetes</taxon>
        <taxon>Micrococcales</taxon>
        <taxon>Micrococcaceae</taxon>
        <taxon>Paeniglutamicibacter</taxon>
    </lineage>
</organism>
<dbReference type="CDD" id="cd09022">
    <property type="entry name" value="Aldose_epim_Ec_YihR"/>
    <property type="match status" value="1"/>
</dbReference>
<sequence length="310" mass="32980">MGEQFELSASINGARQFAVVSQVGAALRRLSIDDVELVQDYPATIAAPSCAGVVLVPWPNRVAGGKWKNQGREEQLLITEPKLNNAIHGLLRHHAYSRVASTDSSVTLAANISPAPGYPFELATTVHYQLLAEGLSVTHRLQNLGTDTAPVAIGAHPYLRLGEVPIAELELEVNAEVRLGLDSSMIPTGEAIPVAGTAFDYREGQLLGQVALDDVWAQLIRDADGGSRHYLRAADGRHVELRMDANFGFLQAYTTASFPGTNGPVHAIALEPMTAPANAFNSGQGLHQLQSGQVWEASWGIGYSSGGGAQ</sequence>
<evidence type="ECO:0000313" key="2">
    <source>
        <dbReference type="Proteomes" id="UP000746595"/>
    </source>
</evidence>
<accession>A0ABX1G4Y8</accession>